<dbReference type="PANTHER" id="PTHR42951:SF4">
    <property type="entry name" value="ACYL-COENZYME A THIOESTERASE MBLAC2"/>
    <property type="match status" value="1"/>
</dbReference>
<dbReference type="Pfam" id="PF00753">
    <property type="entry name" value="Lactamase_B"/>
    <property type="match status" value="1"/>
</dbReference>
<protein>
    <submittedName>
        <fullName evidence="2">MBL fold metallo-hydrolase</fullName>
    </submittedName>
</protein>
<dbReference type="Proteomes" id="UP000634229">
    <property type="component" value="Unassembled WGS sequence"/>
</dbReference>
<dbReference type="EMBL" id="JAERRF010000002">
    <property type="protein sequence ID" value="MBL1095632.1"/>
    <property type="molecule type" value="Genomic_DNA"/>
</dbReference>
<dbReference type="Gene3D" id="3.60.15.10">
    <property type="entry name" value="Ribonuclease Z/Hydroxyacylglutathione hydrolase-like"/>
    <property type="match status" value="1"/>
</dbReference>
<dbReference type="PANTHER" id="PTHR42951">
    <property type="entry name" value="METALLO-BETA-LACTAMASE DOMAIN-CONTAINING"/>
    <property type="match status" value="1"/>
</dbReference>
<evidence type="ECO:0000259" key="1">
    <source>
        <dbReference type="SMART" id="SM00849"/>
    </source>
</evidence>
<dbReference type="SMART" id="SM00849">
    <property type="entry name" value="Lactamase_B"/>
    <property type="match status" value="1"/>
</dbReference>
<accession>A0ABS1N6J1</accession>
<evidence type="ECO:0000313" key="3">
    <source>
        <dbReference type="Proteomes" id="UP000634229"/>
    </source>
</evidence>
<dbReference type="SUPFAM" id="SSF56281">
    <property type="entry name" value="Metallo-hydrolase/oxidoreductase"/>
    <property type="match status" value="1"/>
</dbReference>
<feature type="domain" description="Metallo-beta-lactamase" evidence="1">
    <location>
        <begin position="27"/>
        <end position="234"/>
    </location>
</feature>
<dbReference type="InterPro" id="IPR050855">
    <property type="entry name" value="NDM-1-like"/>
</dbReference>
<dbReference type="InterPro" id="IPR001279">
    <property type="entry name" value="Metallo-B-lactamas"/>
</dbReference>
<keyword evidence="3" id="KW-1185">Reference proteome</keyword>
<name>A0ABS1N6J1_9ACTN</name>
<dbReference type="InterPro" id="IPR036866">
    <property type="entry name" value="RibonucZ/Hydroxyglut_hydro"/>
</dbReference>
<sequence>MLSQSPLIALADGVHLWSPTPSTGWGLANCGLIVSPDGTAAWVDTPYDRRMALDFLELSRTLLPDGGRIDRVIVTHANGDHLWGAEVLPDPEVVATREALGHIAWEPEPRQLHALVHGSDPATPLGWYLQRHFGRFDWSATDVVEPTLTFTGELDLRIGQVPVQLYALPSAHTTGDLIAYLPQQRVAFTGDVIFASGPDDPGDHAVHWAGPLSQVIAACERVLATGAEIIVPGHGPVLDPEGVRGHIRYLEHLRDRAHQLHTAGVPALDAARTLIAENTFPRLGLPERMVITVATEYRHLDGAADSPDILSVMADLAQVAWERREVTVAD</sequence>
<comment type="caution">
    <text evidence="2">The sequence shown here is derived from an EMBL/GenBank/DDBJ whole genome shotgun (WGS) entry which is preliminary data.</text>
</comment>
<organism evidence="2 3">
    <name type="scientific">Streptomyces coffeae</name>
    <dbReference type="NCBI Taxonomy" id="621382"/>
    <lineage>
        <taxon>Bacteria</taxon>
        <taxon>Bacillati</taxon>
        <taxon>Actinomycetota</taxon>
        <taxon>Actinomycetes</taxon>
        <taxon>Kitasatosporales</taxon>
        <taxon>Streptomycetaceae</taxon>
        <taxon>Streptomyces</taxon>
    </lineage>
</organism>
<evidence type="ECO:0000313" key="2">
    <source>
        <dbReference type="EMBL" id="MBL1095632.1"/>
    </source>
</evidence>
<reference evidence="2 3" key="1">
    <citation type="submission" date="2021-01" db="EMBL/GenBank/DDBJ databases">
        <title>WGS of actinomycetes isolated from Thailand.</title>
        <authorList>
            <person name="Thawai C."/>
        </authorList>
    </citation>
    <scope>NUCLEOTIDE SEQUENCE [LARGE SCALE GENOMIC DNA]</scope>
    <source>
        <strain evidence="2 3">CA1R205</strain>
    </source>
</reference>
<proteinExistence type="predicted"/>
<dbReference type="CDD" id="cd16282">
    <property type="entry name" value="metallo-hydrolase-like_MBL-fold"/>
    <property type="match status" value="1"/>
</dbReference>
<gene>
    <name evidence="2" type="ORF">JK363_02840</name>
</gene>
<dbReference type="RefSeq" id="WP_201871138.1">
    <property type="nucleotide sequence ID" value="NZ_JAERRF010000002.1"/>
</dbReference>